<dbReference type="AlphaFoldDB" id="A0AAE7E5T8"/>
<dbReference type="RefSeq" id="WP_129010466.1">
    <property type="nucleotide sequence ID" value="NZ_CP053835.1"/>
</dbReference>
<dbReference type="InterPro" id="IPR014756">
    <property type="entry name" value="Ig_E-set"/>
</dbReference>
<evidence type="ECO:0000256" key="2">
    <source>
        <dbReference type="ARBA" id="ARBA00022723"/>
    </source>
</evidence>
<name>A0AAE7E5T8_9BACT</name>
<dbReference type="InterPro" id="IPR015182">
    <property type="entry name" value="QH-AmDH_asu_heme-bd_dom"/>
</dbReference>
<proteinExistence type="predicted"/>
<feature type="chain" id="PRO_5042073490" evidence="5">
    <location>
        <begin position="23"/>
        <end position="532"/>
    </location>
</feature>
<evidence type="ECO:0000259" key="6">
    <source>
        <dbReference type="PROSITE" id="PS51007"/>
    </source>
</evidence>
<dbReference type="InterPro" id="IPR015183">
    <property type="entry name" value="QH-AmDH_asu_dom_III"/>
</dbReference>
<accession>A0AAE7E5T8</accession>
<dbReference type="SUPFAM" id="SSF81296">
    <property type="entry name" value="E set domains"/>
    <property type="match status" value="2"/>
</dbReference>
<keyword evidence="1 4" id="KW-0349">Heme</keyword>
<evidence type="ECO:0000256" key="5">
    <source>
        <dbReference type="SAM" id="SignalP"/>
    </source>
</evidence>
<dbReference type="InterPro" id="IPR009056">
    <property type="entry name" value="Cyt_c-like_dom"/>
</dbReference>
<keyword evidence="8" id="KW-1185">Reference proteome</keyword>
<protein>
    <submittedName>
        <fullName evidence="7">Quinohemoprotein amine dehydrogenase, alpha subunit</fullName>
    </submittedName>
</protein>
<dbReference type="InterPro" id="IPR036718">
    <property type="entry name" value="H-AmDH_asu_dom2_sf"/>
</dbReference>
<dbReference type="Proteomes" id="UP000503313">
    <property type="component" value="Chromosome"/>
</dbReference>
<dbReference type="SUPFAM" id="SSF69298">
    <property type="entry name" value="Quinohemoprotein amine dehydrogenase A chain, domain 3"/>
    <property type="match status" value="1"/>
</dbReference>
<dbReference type="InterPro" id="IPR009111">
    <property type="entry name" value="QH-AmDH_asu_dom2"/>
</dbReference>
<evidence type="ECO:0000256" key="3">
    <source>
        <dbReference type="ARBA" id="ARBA00023004"/>
    </source>
</evidence>
<keyword evidence="5" id="KW-0732">Signal</keyword>
<dbReference type="PROSITE" id="PS51007">
    <property type="entry name" value="CYTC"/>
    <property type="match status" value="1"/>
</dbReference>
<reference evidence="7 8" key="1">
    <citation type="submission" date="2020-05" db="EMBL/GenBank/DDBJ databases">
        <title>Complete genome sequencing of Campylobacter and Arcobacter type strains.</title>
        <authorList>
            <person name="Miller W.G."/>
            <person name="Yee E."/>
        </authorList>
    </citation>
    <scope>NUCLEOTIDE SEQUENCE [LARGE SCALE GENOMIC DNA]</scope>
    <source>
        <strain evidence="7 8">LMG 25694</strain>
    </source>
</reference>
<dbReference type="Gene3D" id="2.60.40.10">
    <property type="entry name" value="Immunoglobulins"/>
    <property type="match status" value="2"/>
</dbReference>
<evidence type="ECO:0000256" key="4">
    <source>
        <dbReference type="PROSITE-ProRule" id="PRU00433"/>
    </source>
</evidence>
<evidence type="ECO:0000313" key="7">
    <source>
        <dbReference type="EMBL" id="QKF76672.1"/>
    </source>
</evidence>
<keyword evidence="3 4" id="KW-0408">Iron</keyword>
<dbReference type="InterPro" id="IPR015184">
    <property type="entry name" value="QH-AmDH_asu_dom_IV"/>
</dbReference>
<gene>
    <name evidence="7" type="ORF">ADFLV_0614</name>
</gene>
<dbReference type="InterPro" id="IPR036909">
    <property type="entry name" value="Cyt_c-like_dom_sf"/>
</dbReference>
<dbReference type="Pfam" id="PF09100">
    <property type="entry name" value="Qn_am_d_aIV"/>
    <property type="match status" value="1"/>
</dbReference>
<dbReference type="InterPro" id="IPR013783">
    <property type="entry name" value="Ig-like_fold"/>
</dbReference>
<dbReference type="GO" id="GO:0020037">
    <property type="term" value="F:heme binding"/>
    <property type="evidence" value="ECO:0007669"/>
    <property type="project" value="InterPro"/>
</dbReference>
<keyword evidence="2 4" id="KW-0479">Metal-binding</keyword>
<organism evidence="7 8">
    <name type="scientific">Arcobacter defluvii</name>
    <dbReference type="NCBI Taxonomy" id="873191"/>
    <lineage>
        <taxon>Bacteria</taxon>
        <taxon>Pseudomonadati</taxon>
        <taxon>Campylobacterota</taxon>
        <taxon>Epsilonproteobacteria</taxon>
        <taxon>Campylobacterales</taxon>
        <taxon>Arcobacteraceae</taxon>
        <taxon>Arcobacter</taxon>
    </lineage>
</organism>
<dbReference type="Pfam" id="PF09098">
    <property type="entry name" value="Dehyd-heme_bind"/>
    <property type="match status" value="1"/>
</dbReference>
<dbReference type="InterPro" id="IPR023887">
    <property type="entry name" value="QH-AmDH_asu"/>
</dbReference>
<evidence type="ECO:0000256" key="1">
    <source>
        <dbReference type="ARBA" id="ARBA00022617"/>
    </source>
</evidence>
<sequence>MNYKKLSKLGLGALIASLPLFAVDAQKGKEVINSKCIACHTGNTEDGLSRISDQRKTPEGWYMTVKRMQREHGLKITRDEETNVIKYLSDNQGLTPDEIKPYSYVLDKTPNVQEEGKNELLTEMCVRCHSEARIGLQRRTSDEWNSLVNYHVAQFPSFEVQALARDKDWFGVAQNEVVPYLAENFGKDKAKFDEYKKSIKNYKLPTKWITYGYTPSIGDFTAILTLIESSDESYAMLMDYKYANGQEYKARGIAVAYNKTEIRASFELNGVVYRQILHLDPKTNSFEGRMFESLHTEQGSILTGKALNSKESSIVGIYPKAIKAGTKETLTIVGTNLAGQVKLPSGLKVLKTVKHTKNEIVLEVEASKNVKTSSNNIQIGSKVFKNSIATYDKVDYIKITPDYAISRIGAEKDAKILKEYATFEAIAYANGKDGEKGTADDINLGVVPATWSIEAFDEQAIEDKDLDYAGQIDAKTGKFTPSVSGPNPKRKLMANNVGNLSVIGTYKDGDVELSEKSHLIVTVPKFVNPPIN</sequence>
<dbReference type="Pfam" id="PF14930">
    <property type="entry name" value="Qn_am_d_aII"/>
    <property type="match status" value="1"/>
</dbReference>
<dbReference type="Pfam" id="PF09099">
    <property type="entry name" value="Qn_am_d_aIII"/>
    <property type="match status" value="1"/>
</dbReference>
<dbReference type="SUPFAM" id="SSF46626">
    <property type="entry name" value="Cytochrome c"/>
    <property type="match status" value="2"/>
</dbReference>
<dbReference type="Gene3D" id="1.10.760.10">
    <property type="entry name" value="Cytochrome c-like domain"/>
    <property type="match status" value="1"/>
</dbReference>
<feature type="signal peptide" evidence="5">
    <location>
        <begin position="1"/>
        <end position="22"/>
    </location>
</feature>
<dbReference type="Gene3D" id="2.40.128.120">
    <property type="entry name" value="Quinohemoprotein amine dehydrogenase alpha subunit, domain 2"/>
    <property type="match status" value="1"/>
</dbReference>
<feature type="domain" description="Cytochrome c" evidence="6">
    <location>
        <begin position="23"/>
        <end position="155"/>
    </location>
</feature>
<dbReference type="EMBL" id="CP053835">
    <property type="protein sequence ID" value="QKF76672.1"/>
    <property type="molecule type" value="Genomic_DNA"/>
</dbReference>
<dbReference type="GO" id="GO:0009055">
    <property type="term" value="F:electron transfer activity"/>
    <property type="evidence" value="ECO:0007669"/>
    <property type="project" value="InterPro"/>
</dbReference>
<evidence type="ECO:0000313" key="8">
    <source>
        <dbReference type="Proteomes" id="UP000503313"/>
    </source>
</evidence>
<dbReference type="KEGG" id="adz:ADFLV_0614"/>
<dbReference type="GO" id="GO:0046872">
    <property type="term" value="F:metal ion binding"/>
    <property type="evidence" value="ECO:0007669"/>
    <property type="project" value="UniProtKB-KW"/>
</dbReference>
<dbReference type="NCBIfam" id="TIGR03908">
    <property type="entry name" value="QH_alpha"/>
    <property type="match status" value="1"/>
</dbReference>